<dbReference type="EMBL" id="FNAI01000024">
    <property type="protein sequence ID" value="SDF67952.1"/>
    <property type="molecule type" value="Genomic_DNA"/>
</dbReference>
<keyword evidence="2" id="KW-1185">Reference proteome</keyword>
<reference evidence="1 2" key="1">
    <citation type="submission" date="2016-10" db="EMBL/GenBank/DDBJ databases">
        <authorList>
            <person name="de Groot N.N."/>
        </authorList>
    </citation>
    <scope>NUCLEOTIDE SEQUENCE [LARGE SCALE GENOMIC DNA]</scope>
    <source>
        <strain evidence="1 2">47C3B</strain>
    </source>
</reference>
<dbReference type="AlphaFoldDB" id="A0A1G7N1W5"/>
<sequence length="362" mass="42415">MAIQQEHLYLKADLQQRNQLILKQSSDFIPCYSATKIYIFCPAGFATGGPEALHQLGARLKELGFNAFMHYYTTPDSVDVVHENYKKYGVPVTDELENKAQHIMVLPETHLLPIFEDKYQFIRKAIWWLSVVNYYITQNDFADTIKDRPFFKLRAYFGDFRLATFRKLRRRNDVINISHSHFSKVHLLENRIKPVGAISDYMNHAFFDLVNESTVKEDLIIYNPIKNDEFLAEIMSLTPTLSWMPIQGMTPVQVAALMNRAKLYIDFGYHPGKERMPREACIMRCSMIVGKSGSAAYQEDMPIPDKYRFEKSRDQIPTIIERINECLNNYDRLIADFEPYRKALYREEEEFTNAIKRVFVQQ</sequence>
<gene>
    <name evidence="1" type="ORF">SAMN05216464_12426</name>
</gene>
<organism evidence="1 2">
    <name type="scientific">Mucilaginibacter pineti</name>
    <dbReference type="NCBI Taxonomy" id="1391627"/>
    <lineage>
        <taxon>Bacteria</taxon>
        <taxon>Pseudomonadati</taxon>
        <taxon>Bacteroidota</taxon>
        <taxon>Sphingobacteriia</taxon>
        <taxon>Sphingobacteriales</taxon>
        <taxon>Sphingobacteriaceae</taxon>
        <taxon>Mucilaginibacter</taxon>
    </lineage>
</organism>
<accession>A0A1G7N1W5</accession>
<name>A0A1G7N1W5_9SPHI</name>
<dbReference type="STRING" id="1391627.SAMN05216464_12426"/>
<dbReference type="Proteomes" id="UP000199072">
    <property type="component" value="Unassembled WGS sequence"/>
</dbReference>
<evidence type="ECO:0000313" key="2">
    <source>
        <dbReference type="Proteomes" id="UP000199072"/>
    </source>
</evidence>
<protein>
    <submittedName>
        <fullName evidence="1">Uncharacterized protein</fullName>
    </submittedName>
</protein>
<proteinExistence type="predicted"/>
<evidence type="ECO:0000313" key="1">
    <source>
        <dbReference type="EMBL" id="SDF67952.1"/>
    </source>
</evidence>